<evidence type="ECO:0000256" key="9">
    <source>
        <dbReference type="ARBA" id="ARBA00022741"/>
    </source>
</evidence>
<dbReference type="InterPro" id="IPR005135">
    <property type="entry name" value="Endo/exonuclease/phosphatase"/>
</dbReference>
<comment type="subcellular location">
    <subcellularLocation>
        <location evidence="3">Nucleus</location>
    </subcellularLocation>
</comment>
<dbReference type="OrthoDB" id="10263155at2759"/>
<evidence type="ECO:0000256" key="10">
    <source>
        <dbReference type="ARBA" id="ARBA00022840"/>
    </source>
</evidence>
<keyword evidence="7" id="KW-0808">Transferase</keyword>
<dbReference type="GO" id="GO:0005634">
    <property type="term" value="C:nucleus"/>
    <property type="evidence" value="ECO:0007669"/>
    <property type="project" value="UniProtKB-SubCell"/>
</dbReference>
<dbReference type="GO" id="GO:0046872">
    <property type="term" value="F:metal ion binding"/>
    <property type="evidence" value="ECO:0007669"/>
    <property type="project" value="UniProtKB-KW"/>
</dbReference>
<keyword evidence="11" id="KW-0460">Magnesium</keyword>
<evidence type="ECO:0000256" key="2">
    <source>
        <dbReference type="ARBA" id="ARBA00001946"/>
    </source>
</evidence>
<dbReference type="SUPFAM" id="SSF81301">
    <property type="entry name" value="Nucleotidyltransferase"/>
    <property type="match status" value="1"/>
</dbReference>
<dbReference type="SUPFAM" id="SSF55003">
    <property type="entry name" value="PAP/Archaeal CCA-adding enzyme, C-terminal domain"/>
    <property type="match status" value="1"/>
</dbReference>
<dbReference type="Gene3D" id="3.90.1140.10">
    <property type="entry name" value="Cyclic phosphodiesterase"/>
    <property type="match status" value="1"/>
</dbReference>
<dbReference type="InterPro" id="IPR011068">
    <property type="entry name" value="NuclTrfase_I-like_C"/>
</dbReference>
<dbReference type="Pfam" id="PF20750">
    <property type="entry name" value="PAP_NTPase"/>
    <property type="match status" value="1"/>
</dbReference>
<feature type="region of interest" description="Disordered" evidence="13">
    <location>
        <begin position="208"/>
        <end position="237"/>
    </location>
</feature>
<dbReference type="InterPro" id="IPR048840">
    <property type="entry name" value="PolA_pol_NTPase"/>
</dbReference>
<dbReference type="PANTHER" id="PTHR10682:SF23">
    <property type="entry name" value="POLYNUCLEOTIDE ADENYLYLTRANSFERASE"/>
    <property type="match status" value="1"/>
</dbReference>
<dbReference type="Proteomes" id="UP000223968">
    <property type="component" value="Unassembled WGS sequence"/>
</dbReference>
<keyword evidence="10" id="KW-0067">ATP-binding</keyword>
<keyword evidence="19" id="KW-1185">Reference proteome</keyword>
<dbReference type="GO" id="GO:1990817">
    <property type="term" value="F:poly(A) RNA polymerase activity"/>
    <property type="evidence" value="ECO:0007669"/>
    <property type="project" value="UniProtKB-EC"/>
</dbReference>
<dbReference type="GO" id="GO:0031123">
    <property type="term" value="P:RNA 3'-end processing"/>
    <property type="evidence" value="ECO:0007669"/>
    <property type="project" value="InterPro"/>
</dbReference>
<evidence type="ECO:0000256" key="7">
    <source>
        <dbReference type="ARBA" id="ARBA00022679"/>
    </source>
</evidence>
<evidence type="ECO:0000259" key="14">
    <source>
        <dbReference type="Pfam" id="PF03372"/>
    </source>
</evidence>
<feature type="domain" description="Endonuclease/exonuclease/phosphatase" evidence="14">
    <location>
        <begin position="282"/>
        <end position="454"/>
    </location>
</feature>
<feature type="region of interest" description="Disordered" evidence="13">
    <location>
        <begin position="1107"/>
        <end position="1130"/>
    </location>
</feature>
<evidence type="ECO:0000256" key="12">
    <source>
        <dbReference type="ARBA" id="ARBA00023242"/>
    </source>
</evidence>
<dbReference type="STRING" id="1447875.A0A2B7XVZ5"/>
<feature type="domain" description="MJ1316 RNA cyclic group end recognition" evidence="15">
    <location>
        <begin position="1160"/>
        <end position="1230"/>
    </location>
</feature>
<keyword evidence="6" id="KW-0507">mRNA processing</keyword>
<sequence>MADSNEPTQGHKLTLNGHQTAVCIIPPVHLVDYANQLRAIYDTAYEKWPAHVNLVYPFVSANRLPAAVDLIQSNLTRWAAETGDHGIHLHLNQPGNFPQRQEHVVYLGTRNDNEETEKLRGLQSALLDGFKRPANEQNKIFHPHMTIGQSKATGETKLDFLLAKARLLPPVQWQVHHLAVMVREKASNKMKVWGTINLDEDASFTQIPTIPRPLEQIEEDEKTPSTSSTKSSLSSQGQLYSVPFDEPKTTYHFSQDAGIWTPIEPFEAPEDEEQMPSHFRVASYNVLVLQHPPTTDRFPALLNTLISKSSQADVLLLQEVCDEFLTYILGSESIQNIYPFCTHGPPGENGIGPLPSLRNIVALSRSNFTWSWLPFGTQHKGAVVLCMNELGKMDEPGFAPAVVASVHLSSGLFDHTIAARKQQLQKLFDLFSARYPSNPKVITGDFNMTTSSFTNEEAVQKKMISPQAAATLPVLESMIPSAGYSDAWVVARAEMSDRVSPSRLERDSTELYDGEQGATFDPLENPLAVYEDGKTESLRPHRYDRIIFDKRHLRVTKFNMFGFPIKTIDESTNQIQLQYPSDHWGIRASLEFTLDDEVDSETEAQETIIEVKKAGTGFQDPTKLKSYLADRFIVPSSEEAEKRKTAFSRLKHIIQHGSLLGSGEKQGAARSKVSIIVTPVGSYGLGVWTESSDIDCLCVGSISSRTFFALVIQRLKKGTDAGVKVLRKVKATTGTMLELEIDGIRFDLQYCPAAAVAERWLEASRLPRSHPLFDLALLPLMKLQPYRDQTYLQQTIQSPATFRLLHRIIKTWAKHRGIYSSKFGYLGGVHITMMLSRLLKHLPPNSGSVADILCTFFNYYGNFNWKEDMVYDSTFYKKPPRYHRTPREGMVILTLHTPVTNVARSASVSSTKTVVDEMKRAYNLISDCSADWTRLVGAQTEESASSDEFLKAYTSYIKINVQYWGLSLAKGSSLVGWLESKSLLLLADLHRKLPEVQTRIWPSRFTQNENSDDNFVTQEEREYQGCYLIGLTKAEQSRDSARFIDKAERKQAQDKLQAAIDLFTNHIHGDQKNYDPTSAWVDASHIKQADIGSLHLDKRNWGDYISQDDNLDDSDSEEGGSDVEVNEDDDAEADLLSASKKALRRLGTGTNNKSISAAKLRPASDILSRLRWDPSLGSSEYVVGYEDRFVGAKEIPLDRWKSEQTDEEFIPQHRILYFKRKGDGRVVWDRETRRDEVFGSGVGKGEE</sequence>
<evidence type="ECO:0000256" key="6">
    <source>
        <dbReference type="ARBA" id="ARBA00022664"/>
    </source>
</evidence>
<dbReference type="InterPro" id="IPR040459">
    <property type="entry name" value="MJ1316"/>
</dbReference>
<proteinExistence type="inferred from homology"/>
<accession>A0A2B7XVZ5</accession>
<evidence type="ECO:0000256" key="3">
    <source>
        <dbReference type="ARBA" id="ARBA00004123"/>
    </source>
</evidence>
<dbReference type="Gene3D" id="3.30.460.10">
    <property type="entry name" value="Beta Polymerase, domain 2"/>
    <property type="match status" value="1"/>
</dbReference>
<evidence type="ECO:0000256" key="5">
    <source>
        <dbReference type="ARBA" id="ARBA00012388"/>
    </source>
</evidence>
<evidence type="ECO:0000259" key="17">
    <source>
        <dbReference type="Pfam" id="PF20750"/>
    </source>
</evidence>
<dbReference type="SUPFAM" id="SSF81631">
    <property type="entry name" value="PAP/OAS1 substrate-binding domain"/>
    <property type="match status" value="1"/>
</dbReference>
<keyword evidence="8" id="KW-0479">Metal-binding</keyword>
<dbReference type="GO" id="GO:0006397">
    <property type="term" value="P:mRNA processing"/>
    <property type="evidence" value="ECO:0007669"/>
    <property type="project" value="UniProtKB-KW"/>
</dbReference>
<dbReference type="SUPFAM" id="SSF55144">
    <property type="entry name" value="LigT-like"/>
    <property type="match status" value="1"/>
</dbReference>
<reference evidence="18 19" key="1">
    <citation type="submission" date="2017-10" db="EMBL/GenBank/DDBJ databases">
        <title>Comparative genomics in systemic dimorphic fungi from Ajellomycetaceae.</title>
        <authorList>
            <person name="Munoz J.F."/>
            <person name="Mcewen J.G."/>
            <person name="Clay O.K."/>
            <person name="Cuomo C.A."/>
        </authorList>
    </citation>
    <scope>NUCLEOTIDE SEQUENCE [LARGE SCALE GENOMIC DNA]</scope>
    <source>
        <strain evidence="18 19">UAMH5409</strain>
    </source>
</reference>
<dbReference type="EMBL" id="PDNB01000021">
    <property type="protein sequence ID" value="PGH15944.1"/>
    <property type="molecule type" value="Genomic_DNA"/>
</dbReference>
<dbReference type="InterPro" id="IPR036691">
    <property type="entry name" value="Endo/exonu/phosph_ase_sf"/>
</dbReference>
<dbReference type="Pfam" id="PF04457">
    <property type="entry name" value="MJ1316"/>
    <property type="match status" value="1"/>
</dbReference>
<dbReference type="InterPro" id="IPR043519">
    <property type="entry name" value="NT_sf"/>
</dbReference>
<evidence type="ECO:0000259" key="16">
    <source>
        <dbReference type="Pfam" id="PF04928"/>
    </source>
</evidence>
<gene>
    <name evidence="18" type="ORF">AJ79_02111</name>
</gene>
<evidence type="ECO:0000256" key="8">
    <source>
        <dbReference type="ARBA" id="ARBA00022723"/>
    </source>
</evidence>
<comment type="cofactor">
    <cofactor evidence="1">
        <name>Mn(2+)</name>
        <dbReference type="ChEBI" id="CHEBI:29035"/>
    </cofactor>
</comment>
<dbReference type="SUPFAM" id="SSF56219">
    <property type="entry name" value="DNase I-like"/>
    <property type="match status" value="1"/>
</dbReference>
<dbReference type="AlphaFoldDB" id="A0A2B7XVZ5"/>
<evidence type="ECO:0000313" key="19">
    <source>
        <dbReference type="Proteomes" id="UP000223968"/>
    </source>
</evidence>
<dbReference type="InterPro" id="IPR007012">
    <property type="entry name" value="PolA_pol_cen_dom"/>
</dbReference>
<feature type="compositionally biased region" description="Low complexity" evidence="13">
    <location>
        <begin position="224"/>
        <end position="235"/>
    </location>
</feature>
<dbReference type="InterPro" id="IPR009097">
    <property type="entry name" value="Cyclic_Pdiesterase"/>
</dbReference>
<keyword evidence="9" id="KW-0547">Nucleotide-binding</keyword>
<name>A0A2B7XVZ5_9EURO</name>
<feature type="domain" description="Poly(A) polymerase nucleotidyltransferase" evidence="17">
    <location>
        <begin position="623"/>
        <end position="751"/>
    </location>
</feature>
<dbReference type="GO" id="GO:0003723">
    <property type="term" value="F:RNA binding"/>
    <property type="evidence" value="ECO:0007669"/>
    <property type="project" value="InterPro"/>
</dbReference>
<dbReference type="Gene3D" id="3.60.10.10">
    <property type="entry name" value="Endonuclease/exonuclease/phosphatase"/>
    <property type="match status" value="1"/>
</dbReference>
<evidence type="ECO:0000256" key="4">
    <source>
        <dbReference type="ARBA" id="ARBA00010912"/>
    </source>
</evidence>
<dbReference type="Pfam" id="PF03372">
    <property type="entry name" value="Exo_endo_phos"/>
    <property type="match status" value="1"/>
</dbReference>
<evidence type="ECO:0000313" key="18">
    <source>
        <dbReference type="EMBL" id="PGH15944.1"/>
    </source>
</evidence>
<evidence type="ECO:0000256" key="1">
    <source>
        <dbReference type="ARBA" id="ARBA00001936"/>
    </source>
</evidence>
<dbReference type="Pfam" id="PF13563">
    <property type="entry name" value="2_5_RNA_ligase2"/>
    <property type="match status" value="1"/>
</dbReference>
<comment type="caution">
    <text evidence="18">The sequence shown here is derived from an EMBL/GenBank/DDBJ whole genome shotgun (WGS) entry which is preliminary data.</text>
</comment>
<dbReference type="GO" id="GO:0005524">
    <property type="term" value="F:ATP binding"/>
    <property type="evidence" value="ECO:0007669"/>
    <property type="project" value="UniProtKB-KW"/>
</dbReference>
<feature type="compositionally biased region" description="Acidic residues" evidence="13">
    <location>
        <begin position="1109"/>
        <end position="1130"/>
    </location>
</feature>
<evidence type="ECO:0000256" key="13">
    <source>
        <dbReference type="SAM" id="MobiDB-lite"/>
    </source>
</evidence>
<comment type="cofactor">
    <cofactor evidence="2">
        <name>Mg(2+)</name>
        <dbReference type="ChEBI" id="CHEBI:18420"/>
    </cofactor>
</comment>
<protein>
    <recommendedName>
        <fullName evidence="5">polynucleotide adenylyltransferase</fullName>
        <ecNumber evidence="5">2.7.7.19</ecNumber>
    </recommendedName>
</protein>
<comment type="similarity">
    <text evidence="4">Belongs to the poly(A) polymerase family.</text>
</comment>
<keyword evidence="12" id="KW-0539">Nucleus</keyword>
<dbReference type="EC" id="2.7.7.19" evidence="5"/>
<feature type="domain" description="Poly(A) polymerase central" evidence="16">
    <location>
        <begin position="801"/>
        <end position="933"/>
    </location>
</feature>
<evidence type="ECO:0000256" key="11">
    <source>
        <dbReference type="ARBA" id="ARBA00022842"/>
    </source>
</evidence>
<dbReference type="Pfam" id="PF04928">
    <property type="entry name" value="PAP_central"/>
    <property type="match status" value="1"/>
</dbReference>
<evidence type="ECO:0000259" key="15">
    <source>
        <dbReference type="Pfam" id="PF04457"/>
    </source>
</evidence>
<dbReference type="Gene3D" id="1.10.1410.10">
    <property type="match status" value="1"/>
</dbReference>
<organism evidence="18 19">
    <name type="scientific">Helicocarpus griseus UAMH5409</name>
    <dbReference type="NCBI Taxonomy" id="1447875"/>
    <lineage>
        <taxon>Eukaryota</taxon>
        <taxon>Fungi</taxon>
        <taxon>Dikarya</taxon>
        <taxon>Ascomycota</taxon>
        <taxon>Pezizomycotina</taxon>
        <taxon>Eurotiomycetes</taxon>
        <taxon>Eurotiomycetidae</taxon>
        <taxon>Onygenales</taxon>
        <taxon>Ajellomycetaceae</taxon>
        <taxon>Helicocarpus</taxon>
    </lineage>
</organism>
<dbReference type="PANTHER" id="PTHR10682">
    <property type="entry name" value="POLY A POLYMERASE"/>
    <property type="match status" value="1"/>
</dbReference>
<dbReference type="Gene3D" id="3.30.70.590">
    <property type="entry name" value="Poly(A) polymerase predicted RNA binding domain"/>
    <property type="match status" value="1"/>
</dbReference>